<dbReference type="AlphaFoldDB" id="A0AAU4K1V4"/>
<gene>
    <name evidence="1" type="ORF">OG579_20485</name>
</gene>
<evidence type="ECO:0000313" key="1">
    <source>
        <dbReference type="EMBL" id="WUM20034.1"/>
    </source>
</evidence>
<dbReference type="EMBL" id="CP108021">
    <property type="protein sequence ID" value="WUM20034.1"/>
    <property type="molecule type" value="Genomic_DNA"/>
</dbReference>
<evidence type="ECO:0000313" key="2">
    <source>
        <dbReference type="Proteomes" id="UP001432128"/>
    </source>
</evidence>
<dbReference type="RefSeq" id="WP_328857454.1">
    <property type="nucleotide sequence ID" value="NZ_CP108021.1"/>
</dbReference>
<reference evidence="1 2" key="1">
    <citation type="submission" date="2022-10" db="EMBL/GenBank/DDBJ databases">
        <title>The complete genomes of actinobacterial strains from the NBC collection.</title>
        <authorList>
            <person name="Joergensen T.S."/>
            <person name="Alvarez Arevalo M."/>
            <person name="Sterndorff E.B."/>
            <person name="Faurdal D."/>
            <person name="Vuksanovic O."/>
            <person name="Mourched A.-S."/>
            <person name="Charusanti P."/>
            <person name="Shaw S."/>
            <person name="Blin K."/>
            <person name="Weber T."/>
        </authorList>
    </citation>
    <scope>NUCLEOTIDE SEQUENCE [LARGE SCALE GENOMIC DNA]</scope>
    <source>
        <strain evidence="1 2">NBC_00319</strain>
    </source>
</reference>
<name>A0AAU4K1V4_9NOCA</name>
<organism evidence="1 2">
    <name type="scientific">Williamsia herbipolensis</name>
    <dbReference type="NCBI Taxonomy" id="1603258"/>
    <lineage>
        <taxon>Bacteria</taxon>
        <taxon>Bacillati</taxon>
        <taxon>Actinomycetota</taxon>
        <taxon>Actinomycetes</taxon>
        <taxon>Mycobacteriales</taxon>
        <taxon>Nocardiaceae</taxon>
        <taxon>Williamsia</taxon>
    </lineage>
</organism>
<dbReference type="Proteomes" id="UP001432128">
    <property type="component" value="Chromosome"/>
</dbReference>
<sequence length="140" mass="15795">MDIDRWRSRLPVRRSSDGEIIGWTISKDPYADVVDAVNPVGQVVATEIDIADAAEVLAARGLASLTAPCWARAPIPITRDTDFTRPQPEWRWRRVAMTQLDDNAVWIRAAYPHHAERFTEVPLRLPADDILLLDPPTTDE</sequence>
<proteinExistence type="predicted"/>
<accession>A0AAU4K1V4</accession>
<dbReference type="KEGG" id="whr:OG579_20485"/>
<protein>
    <submittedName>
        <fullName evidence="1">Uncharacterized protein</fullName>
    </submittedName>
</protein>
<keyword evidence="2" id="KW-1185">Reference proteome</keyword>